<feature type="compositionally biased region" description="Basic and acidic residues" evidence="1">
    <location>
        <begin position="1"/>
        <end position="15"/>
    </location>
</feature>
<sequence length="58" mass="6627">MNKKEWDISRRKGPEGGKTSGPFLGSVRGGQIQKLRICKNYVKNKFGSDIFFAFFVEK</sequence>
<dbReference type="Proteomes" id="UP000824024">
    <property type="component" value="Unassembled WGS sequence"/>
</dbReference>
<organism evidence="2 3">
    <name type="scientific">Candidatus Eubacterium avistercoris</name>
    <dbReference type="NCBI Taxonomy" id="2838567"/>
    <lineage>
        <taxon>Bacteria</taxon>
        <taxon>Bacillati</taxon>
        <taxon>Bacillota</taxon>
        <taxon>Clostridia</taxon>
        <taxon>Eubacteriales</taxon>
        <taxon>Eubacteriaceae</taxon>
        <taxon>Eubacterium</taxon>
    </lineage>
</organism>
<comment type="caution">
    <text evidence="2">The sequence shown here is derived from an EMBL/GenBank/DDBJ whole genome shotgun (WGS) entry which is preliminary data.</text>
</comment>
<dbReference type="EMBL" id="DXCH01000267">
    <property type="protein sequence ID" value="HIZ08218.1"/>
    <property type="molecule type" value="Genomic_DNA"/>
</dbReference>
<evidence type="ECO:0000256" key="1">
    <source>
        <dbReference type="SAM" id="MobiDB-lite"/>
    </source>
</evidence>
<evidence type="ECO:0000313" key="3">
    <source>
        <dbReference type="Proteomes" id="UP000824024"/>
    </source>
</evidence>
<name>A0A9D2IH69_9FIRM</name>
<evidence type="ECO:0000313" key="2">
    <source>
        <dbReference type="EMBL" id="HIZ08218.1"/>
    </source>
</evidence>
<gene>
    <name evidence="2" type="ORF">IAA08_09810</name>
</gene>
<dbReference type="AlphaFoldDB" id="A0A9D2IH69"/>
<reference evidence="2" key="2">
    <citation type="submission" date="2021-04" db="EMBL/GenBank/DDBJ databases">
        <authorList>
            <person name="Gilroy R."/>
        </authorList>
    </citation>
    <scope>NUCLEOTIDE SEQUENCE</scope>
    <source>
        <strain evidence="2">CHK192-9172</strain>
    </source>
</reference>
<proteinExistence type="predicted"/>
<protein>
    <submittedName>
        <fullName evidence="2">Uncharacterized protein</fullName>
    </submittedName>
</protein>
<feature type="region of interest" description="Disordered" evidence="1">
    <location>
        <begin position="1"/>
        <end position="25"/>
    </location>
</feature>
<reference evidence="2" key="1">
    <citation type="journal article" date="2021" name="PeerJ">
        <title>Extensive microbial diversity within the chicken gut microbiome revealed by metagenomics and culture.</title>
        <authorList>
            <person name="Gilroy R."/>
            <person name="Ravi A."/>
            <person name="Getino M."/>
            <person name="Pursley I."/>
            <person name="Horton D.L."/>
            <person name="Alikhan N.F."/>
            <person name="Baker D."/>
            <person name="Gharbi K."/>
            <person name="Hall N."/>
            <person name="Watson M."/>
            <person name="Adriaenssens E.M."/>
            <person name="Foster-Nyarko E."/>
            <person name="Jarju S."/>
            <person name="Secka A."/>
            <person name="Antonio M."/>
            <person name="Oren A."/>
            <person name="Chaudhuri R.R."/>
            <person name="La Ragione R."/>
            <person name="Hildebrand F."/>
            <person name="Pallen M.J."/>
        </authorList>
    </citation>
    <scope>NUCLEOTIDE SEQUENCE</scope>
    <source>
        <strain evidence="2">CHK192-9172</strain>
    </source>
</reference>
<accession>A0A9D2IH69</accession>